<organism evidence="1 2">
    <name type="scientific">Streptomyces citrinus</name>
    <dbReference type="NCBI Taxonomy" id="3118173"/>
    <lineage>
        <taxon>Bacteria</taxon>
        <taxon>Bacillati</taxon>
        <taxon>Actinomycetota</taxon>
        <taxon>Actinomycetes</taxon>
        <taxon>Kitasatosporales</taxon>
        <taxon>Streptomycetaceae</taxon>
        <taxon>Streptomyces</taxon>
    </lineage>
</organism>
<reference evidence="1" key="1">
    <citation type="journal article" date="2025" name="Int. J. Syst. Evol. Microbiol.">
        <title>Streptomyces citrinus sp. nov., with yellow diffusible pigment.</title>
        <authorList>
            <person name="He Y."/>
            <person name="Yang E."/>
            <person name="Xu J."/>
            <person name="Sun Y."/>
            <person name="Sun L."/>
        </authorList>
    </citation>
    <scope>NUCLEOTIDE SEQUENCE</scope>
    <source>
        <strain evidence="1">Q6</strain>
    </source>
</reference>
<dbReference type="Proteomes" id="UP001432251">
    <property type="component" value="Chromosome"/>
</dbReference>
<evidence type="ECO:0000313" key="1">
    <source>
        <dbReference type="EMBL" id="WWQ66859.1"/>
    </source>
</evidence>
<keyword evidence="2" id="KW-1185">Reference proteome</keyword>
<evidence type="ECO:0000313" key="2">
    <source>
        <dbReference type="Proteomes" id="UP001432251"/>
    </source>
</evidence>
<name>A0ACD5AJ03_9ACTN</name>
<sequence>MPPQQRTHNDPSEQQRQSGGRRPVLPPRGGPRAELPGGNPQPRVPSWSDENAQPHLDAPRGHEEPESVESTTQFPPVRDDRQGPGATAEFARPDYDAPRPAPQQGQDTGQFVRPDVFGGAQGGGVQGGGVQHGDTGQYARPQAPQIPPAPQGPSSTGQYERPLPARPSGLDQGIPAQPAQQDYLPPASEPGDGRTPLYDTLETNWFHGQQQAAAQQQAQQNGQQQAQPQQPYPAQPAQGQQPQQHLPQRARSSRPPRGSRSGTGRRPPRRLPRRVRPPPPTAARTRRTGVSRRTTN</sequence>
<proteinExistence type="predicted"/>
<gene>
    <name evidence="1" type="ORF">V2W30_28330</name>
</gene>
<protein>
    <submittedName>
        <fullName evidence="1">Uncharacterized protein</fullName>
    </submittedName>
</protein>
<dbReference type="EMBL" id="CP146022">
    <property type="protein sequence ID" value="WWQ66859.1"/>
    <property type="molecule type" value="Genomic_DNA"/>
</dbReference>
<accession>A0ACD5AJ03</accession>